<name>A0A0D0AP76_9AGAR</name>
<accession>A0A0D0AP76</accession>
<reference evidence="2 3" key="1">
    <citation type="submission" date="2014-04" db="EMBL/GenBank/DDBJ databases">
        <title>Evolutionary Origins and Diversification of the Mycorrhizal Mutualists.</title>
        <authorList>
            <consortium name="DOE Joint Genome Institute"/>
            <consortium name="Mycorrhizal Genomics Consortium"/>
            <person name="Kohler A."/>
            <person name="Kuo A."/>
            <person name="Nagy L.G."/>
            <person name="Floudas D."/>
            <person name="Copeland A."/>
            <person name="Barry K.W."/>
            <person name="Cichocki N."/>
            <person name="Veneault-Fourrey C."/>
            <person name="LaButti K."/>
            <person name="Lindquist E.A."/>
            <person name="Lipzen A."/>
            <person name="Lundell T."/>
            <person name="Morin E."/>
            <person name="Murat C."/>
            <person name="Riley R."/>
            <person name="Ohm R."/>
            <person name="Sun H."/>
            <person name="Tunlid A."/>
            <person name="Henrissat B."/>
            <person name="Grigoriev I.V."/>
            <person name="Hibbett D.S."/>
            <person name="Martin F."/>
        </authorList>
    </citation>
    <scope>NUCLEOTIDE SEQUENCE [LARGE SCALE GENOMIC DNA]</scope>
    <source>
        <strain evidence="2 3">FD-317 M1</strain>
    </source>
</reference>
<gene>
    <name evidence="2" type="ORF">GYMLUDRAFT_371905</name>
</gene>
<organism evidence="2 3">
    <name type="scientific">Collybiopsis luxurians FD-317 M1</name>
    <dbReference type="NCBI Taxonomy" id="944289"/>
    <lineage>
        <taxon>Eukaryota</taxon>
        <taxon>Fungi</taxon>
        <taxon>Dikarya</taxon>
        <taxon>Basidiomycota</taxon>
        <taxon>Agaricomycotina</taxon>
        <taxon>Agaricomycetes</taxon>
        <taxon>Agaricomycetidae</taxon>
        <taxon>Agaricales</taxon>
        <taxon>Marasmiineae</taxon>
        <taxon>Omphalotaceae</taxon>
        <taxon>Collybiopsis</taxon>
        <taxon>Collybiopsis luxurians</taxon>
    </lineage>
</organism>
<keyword evidence="1" id="KW-0472">Membrane</keyword>
<proteinExistence type="predicted"/>
<evidence type="ECO:0000256" key="1">
    <source>
        <dbReference type="SAM" id="Phobius"/>
    </source>
</evidence>
<dbReference type="HOGENOM" id="CLU_1326502_0_0_1"/>
<keyword evidence="3" id="KW-1185">Reference proteome</keyword>
<dbReference type="EMBL" id="KN834849">
    <property type="protein sequence ID" value="KIK52035.1"/>
    <property type="molecule type" value="Genomic_DNA"/>
</dbReference>
<evidence type="ECO:0000313" key="2">
    <source>
        <dbReference type="EMBL" id="KIK52035.1"/>
    </source>
</evidence>
<dbReference type="AlphaFoldDB" id="A0A0D0AP76"/>
<protein>
    <submittedName>
        <fullName evidence="2">Uncharacterized protein</fullName>
    </submittedName>
</protein>
<feature type="transmembrane region" description="Helical" evidence="1">
    <location>
        <begin position="62"/>
        <end position="85"/>
    </location>
</feature>
<evidence type="ECO:0000313" key="3">
    <source>
        <dbReference type="Proteomes" id="UP000053593"/>
    </source>
</evidence>
<keyword evidence="1" id="KW-0812">Transmembrane</keyword>
<feature type="transmembrane region" description="Helical" evidence="1">
    <location>
        <begin position="97"/>
        <end position="118"/>
    </location>
</feature>
<dbReference type="Proteomes" id="UP000053593">
    <property type="component" value="Unassembled WGS sequence"/>
</dbReference>
<feature type="transmembrane region" description="Helical" evidence="1">
    <location>
        <begin position="12"/>
        <end position="32"/>
    </location>
</feature>
<keyword evidence="1" id="KW-1133">Transmembrane helix</keyword>
<sequence length="207" mass="24119">MRISIIFIMLNISRFSLFCATYLFLSVFLLMLDFFSNDVDIGTIQSLCCPPTRLAIGSGLYIYYRLVGFFYSMLVTSLEGAVAIARDACVYMSLVRYNTIPTLCCHFLFLIRVAPLYFVDMIINICGRLVNVASLGWKGMEVMRSGFMVDFLWTLWVRNEEQRWVKVKGTRHQNGRHIGDADFCLIKKRSVRIYNEDWLLWYQKSSE</sequence>